<feature type="transmembrane region" description="Helical" evidence="1">
    <location>
        <begin position="130"/>
        <end position="148"/>
    </location>
</feature>
<evidence type="ECO:0008006" key="3">
    <source>
        <dbReference type="Google" id="ProtNLM"/>
    </source>
</evidence>
<evidence type="ECO:0000313" key="2">
    <source>
        <dbReference type="EMBL" id="KKM94632.1"/>
    </source>
</evidence>
<evidence type="ECO:0000256" key="1">
    <source>
        <dbReference type="SAM" id="Phobius"/>
    </source>
</evidence>
<protein>
    <recommendedName>
        <fullName evidence="3">Cytidylyltransferase family protein</fullName>
    </recommendedName>
</protein>
<feature type="transmembrane region" description="Helical" evidence="1">
    <location>
        <begin position="73"/>
        <end position="94"/>
    </location>
</feature>
<dbReference type="PANTHER" id="PTHR31303">
    <property type="entry name" value="CTP-DEPENDENT DIACYLGLYCEROL KINASE 1"/>
    <property type="match status" value="1"/>
</dbReference>
<feature type="transmembrane region" description="Helical" evidence="1">
    <location>
        <begin position="238"/>
        <end position="263"/>
    </location>
</feature>
<keyword evidence="1" id="KW-0812">Transmembrane</keyword>
<reference evidence="2" key="1">
    <citation type="journal article" date="2015" name="Nature">
        <title>Complex archaea that bridge the gap between prokaryotes and eukaryotes.</title>
        <authorList>
            <person name="Spang A."/>
            <person name="Saw J.H."/>
            <person name="Jorgensen S.L."/>
            <person name="Zaremba-Niedzwiedzka K."/>
            <person name="Martijn J."/>
            <person name="Lind A.E."/>
            <person name="van Eijk R."/>
            <person name="Schleper C."/>
            <person name="Guy L."/>
            <person name="Ettema T.J."/>
        </authorList>
    </citation>
    <scope>NUCLEOTIDE SEQUENCE</scope>
</reference>
<dbReference type="PANTHER" id="PTHR31303:SF1">
    <property type="entry name" value="CTP-DEPENDENT DIACYLGLYCEROL KINASE 1"/>
    <property type="match status" value="1"/>
</dbReference>
<organism evidence="2">
    <name type="scientific">marine sediment metagenome</name>
    <dbReference type="NCBI Taxonomy" id="412755"/>
    <lineage>
        <taxon>unclassified sequences</taxon>
        <taxon>metagenomes</taxon>
        <taxon>ecological metagenomes</taxon>
    </lineage>
</organism>
<feature type="transmembrane region" description="Helical" evidence="1">
    <location>
        <begin position="295"/>
        <end position="326"/>
    </location>
</feature>
<dbReference type="InterPro" id="IPR037997">
    <property type="entry name" value="Dgk1-like"/>
</dbReference>
<sequence length="367" mass="42632">MEYFSLWYVILLFSYFLILFGYMYFSYKPDTLNNILGFITLLSVFFHISLFLLLMNHADELKTSHVPLFTLSLAIPLFVVGMLILISTGLPFLFKGNIKEKFIKLGNKMEEKLEIWSKAKKDTLRKLNHVLLFIFLVIFWNIGLFIVIDYAGSSSGMIPEGNNMLLLYARLLNDPDSIVEVLFSFGWFYYLLFFLFYIFFLFALANEFTRKSKHFSFLFNIFPKLYLTHEEKQSYGTYLYFAIGQLFAALICPPMVFLAILGISAISDLVTSQIGIRYGKIHISWNDNKTWEGTVAGIIVSFWICLLFVGILWSFIFTIIFLICDLFTSKPIKISDNLLIPIACSLTYIAIRFFFNFNYSSIITGWI</sequence>
<keyword evidence="1" id="KW-0472">Membrane</keyword>
<keyword evidence="1" id="KW-1133">Transmembrane helix</keyword>
<comment type="caution">
    <text evidence="2">The sequence shown here is derived from an EMBL/GenBank/DDBJ whole genome shotgun (WGS) entry which is preliminary data.</text>
</comment>
<feature type="transmembrane region" description="Helical" evidence="1">
    <location>
        <begin position="187"/>
        <end position="205"/>
    </location>
</feature>
<feature type="transmembrane region" description="Helical" evidence="1">
    <location>
        <begin position="6"/>
        <end position="25"/>
    </location>
</feature>
<name>A0A0F9PN73_9ZZZZ</name>
<feature type="transmembrane region" description="Helical" evidence="1">
    <location>
        <begin position="32"/>
        <end position="53"/>
    </location>
</feature>
<feature type="transmembrane region" description="Helical" evidence="1">
    <location>
        <begin position="338"/>
        <end position="355"/>
    </location>
</feature>
<proteinExistence type="predicted"/>
<gene>
    <name evidence="2" type="ORF">LCGC14_1196310</name>
</gene>
<accession>A0A0F9PN73</accession>
<dbReference type="EMBL" id="LAZR01006114">
    <property type="protein sequence ID" value="KKM94632.1"/>
    <property type="molecule type" value="Genomic_DNA"/>
</dbReference>
<dbReference type="AlphaFoldDB" id="A0A0F9PN73"/>
<dbReference type="GO" id="GO:0004143">
    <property type="term" value="F:ATP-dependent diacylglycerol kinase activity"/>
    <property type="evidence" value="ECO:0007669"/>
    <property type="project" value="InterPro"/>
</dbReference>